<dbReference type="InterPro" id="IPR028349">
    <property type="entry name" value="PafC-like"/>
</dbReference>
<name>A0A164NUK8_9NOCA</name>
<keyword evidence="2" id="KW-0238">DNA-binding</keyword>
<dbReference type="RefSeq" id="WP_067586301.1">
    <property type="nucleotide sequence ID" value="NZ_JABMCZ010000005.1"/>
</dbReference>
<dbReference type="GO" id="GO:0003700">
    <property type="term" value="F:DNA-binding transcription factor activity"/>
    <property type="evidence" value="ECO:0007669"/>
    <property type="project" value="InterPro"/>
</dbReference>
<dbReference type="InterPro" id="IPR036390">
    <property type="entry name" value="WH_DNA-bd_sf"/>
</dbReference>
<dbReference type="InterPro" id="IPR013196">
    <property type="entry name" value="HTH_11"/>
</dbReference>
<keyword evidence="3" id="KW-0804">Transcription</keyword>
<dbReference type="AlphaFoldDB" id="A0A164NUK8"/>
<dbReference type="PANTHER" id="PTHR34580:SF3">
    <property type="entry name" value="PROTEIN PAFB"/>
    <property type="match status" value="1"/>
</dbReference>
<dbReference type="PANTHER" id="PTHR34580">
    <property type="match status" value="1"/>
</dbReference>
<dbReference type="SUPFAM" id="SSF46785">
    <property type="entry name" value="Winged helix' DNA-binding domain"/>
    <property type="match status" value="1"/>
</dbReference>
<dbReference type="InterPro" id="IPR051534">
    <property type="entry name" value="CBASS_pafABC_assoc_protein"/>
</dbReference>
<evidence type="ECO:0000259" key="4">
    <source>
        <dbReference type="PROSITE" id="PS51000"/>
    </source>
</evidence>
<organism evidence="5 6">
    <name type="scientific">Nocardia terpenica</name>
    <dbReference type="NCBI Taxonomy" id="455432"/>
    <lineage>
        <taxon>Bacteria</taxon>
        <taxon>Bacillati</taxon>
        <taxon>Actinomycetota</taxon>
        <taxon>Actinomycetes</taxon>
        <taxon>Mycobacteriales</taxon>
        <taxon>Nocardiaceae</taxon>
        <taxon>Nocardia</taxon>
    </lineage>
</organism>
<evidence type="ECO:0000256" key="3">
    <source>
        <dbReference type="ARBA" id="ARBA00023163"/>
    </source>
</evidence>
<dbReference type="InterPro" id="IPR036388">
    <property type="entry name" value="WH-like_DNA-bd_sf"/>
</dbReference>
<proteinExistence type="predicted"/>
<dbReference type="InterPro" id="IPR026881">
    <property type="entry name" value="WYL_dom"/>
</dbReference>
<evidence type="ECO:0000313" key="6">
    <source>
        <dbReference type="Proteomes" id="UP000076512"/>
    </source>
</evidence>
<dbReference type="Pfam" id="PF13280">
    <property type="entry name" value="WYL"/>
    <property type="match status" value="1"/>
</dbReference>
<dbReference type="Gene3D" id="1.10.10.10">
    <property type="entry name" value="Winged helix-like DNA-binding domain superfamily/Winged helix DNA-binding domain"/>
    <property type="match status" value="1"/>
</dbReference>
<evidence type="ECO:0000256" key="2">
    <source>
        <dbReference type="ARBA" id="ARBA00023125"/>
    </source>
</evidence>
<accession>A0A164NUK8</accession>
<gene>
    <name evidence="5" type="ORF">AWN90_22075</name>
</gene>
<dbReference type="PROSITE" id="PS51000">
    <property type="entry name" value="HTH_DEOR_2"/>
    <property type="match status" value="1"/>
</dbReference>
<dbReference type="Proteomes" id="UP000076512">
    <property type="component" value="Unassembled WGS sequence"/>
</dbReference>
<dbReference type="InterPro" id="IPR001034">
    <property type="entry name" value="DeoR_HTH"/>
</dbReference>
<protein>
    <submittedName>
        <fullName evidence="5">Transcriptional regulator</fullName>
    </submittedName>
</protein>
<dbReference type="InterPro" id="IPR018356">
    <property type="entry name" value="Tscrpt_reg_HTH_DeoR_CS"/>
</dbReference>
<comment type="caution">
    <text evidence="5">The sequence shown here is derived from an EMBL/GenBank/DDBJ whole genome shotgun (WGS) entry which is preliminary data.</text>
</comment>
<keyword evidence="1" id="KW-0805">Transcription regulation</keyword>
<evidence type="ECO:0000313" key="5">
    <source>
        <dbReference type="EMBL" id="KZM74742.1"/>
    </source>
</evidence>
<dbReference type="PROSITE" id="PS00894">
    <property type="entry name" value="HTH_DEOR_1"/>
    <property type="match status" value="1"/>
</dbReference>
<dbReference type="PROSITE" id="PS52050">
    <property type="entry name" value="WYL"/>
    <property type="match status" value="1"/>
</dbReference>
<dbReference type="GO" id="GO:0003677">
    <property type="term" value="F:DNA binding"/>
    <property type="evidence" value="ECO:0007669"/>
    <property type="project" value="UniProtKB-KW"/>
</dbReference>
<dbReference type="EMBL" id="LWGR01000004">
    <property type="protein sequence ID" value="KZM74742.1"/>
    <property type="molecule type" value="Genomic_DNA"/>
</dbReference>
<reference evidence="5 6" key="1">
    <citation type="submission" date="2016-04" db="EMBL/GenBank/DDBJ databases">
        <authorList>
            <person name="Evans L.H."/>
            <person name="Alamgir A."/>
            <person name="Owens N."/>
            <person name="Weber N.D."/>
            <person name="Virtaneva K."/>
            <person name="Barbian K."/>
            <person name="Babar A."/>
            <person name="Rosenke K."/>
        </authorList>
    </citation>
    <scope>NUCLEOTIDE SEQUENCE [LARGE SCALE GENOMIC DNA]</scope>
    <source>
        <strain evidence="5 6">IFM 0406</strain>
    </source>
</reference>
<sequence>MRDPSGRLLHLLSLLQSPREWTGIELAERLGVTPRTIRRDVERLRELGYPVHATQGNVGGYRLVAGTAMPPLVLDDEEAVAIAIGLRTGATAAVTGIEDASLRALAKLEQVLPSRLRRRLADLSHAAVVLPATATVSVDPETLAALASSCAAHEKVRFTYTKADDEVTKRFVEPHRLVSAGRRWYLVAFDSDRADWRTFRVDRITAVHRTGVRVPARELPDGADAAAWLTRSLQRTGTVQARVLLHEPIDVARDHVGARQGILEAADDGTCILTTYPDRPEYVAFNITLLPMPYTVLDPPDIAPLVRAIGERALAGTADPTGNDPVTP</sequence>
<feature type="domain" description="HTH deoR-type" evidence="4">
    <location>
        <begin position="4"/>
        <end position="59"/>
    </location>
</feature>
<dbReference type="OrthoDB" id="8555652at2"/>
<evidence type="ECO:0000256" key="1">
    <source>
        <dbReference type="ARBA" id="ARBA00023015"/>
    </source>
</evidence>
<dbReference type="PIRSF" id="PIRSF016838">
    <property type="entry name" value="PafC"/>
    <property type="match status" value="1"/>
</dbReference>
<dbReference type="STRING" id="455432.AWN90_22075"/>
<dbReference type="Pfam" id="PF08279">
    <property type="entry name" value="HTH_11"/>
    <property type="match status" value="1"/>
</dbReference>
<keyword evidence="6" id="KW-1185">Reference proteome</keyword>